<dbReference type="SUPFAM" id="SSF50249">
    <property type="entry name" value="Nucleic acid-binding proteins"/>
    <property type="match status" value="1"/>
</dbReference>
<dbReference type="InterPro" id="IPR011344">
    <property type="entry name" value="ssDNA-bd"/>
</dbReference>
<dbReference type="RefSeq" id="WP_094244693.1">
    <property type="nucleotide sequence ID" value="NZ_CP017703.1"/>
</dbReference>
<dbReference type="GO" id="GO:0003697">
    <property type="term" value="F:single-stranded DNA binding"/>
    <property type="evidence" value="ECO:0007669"/>
    <property type="project" value="UniProtKB-UniRule"/>
</dbReference>
<evidence type="ECO:0000313" key="6">
    <source>
        <dbReference type="Proteomes" id="UP000214606"/>
    </source>
</evidence>
<dbReference type="EMBL" id="CP017703">
    <property type="protein sequence ID" value="ASS89481.1"/>
    <property type="molecule type" value="Genomic_DNA"/>
</dbReference>
<accession>A0A223E2Q7</accession>
<dbReference type="PROSITE" id="PS50935">
    <property type="entry name" value="SSB"/>
    <property type="match status" value="1"/>
</dbReference>
<keyword evidence="1 2" id="KW-0238">DNA-binding</keyword>
<comment type="subunit">
    <text evidence="2">Homotetramer.</text>
</comment>
<evidence type="ECO:0000313" key="5">
    <source>
        <dbReference type="EMBL" id="ASS89481.1"/>
    </source>
</evidence>
<evidence type="ECO:0000256" key="4">
    <source>
        <dbReference type="SAM" id="MobiDB-lite"/>
    </source>
</evidence>
<dbReference type="GO" id="GO:0006260">
    <property type="term" value="P:DNA replication"/>
    <property type="evidence" value="ECO:0007669"/>
    <property type="project" value="InterPro"/>
</dbReference>
<sequence>MINHVTLVGRLTKDPEIRYTSEGAPVANITLAVSRNFRNAAGEIDTDFVHCTLWRRTAENTANYCRKGSIVGVIGRIQTRNYENSEGKKVYVTEVVADSVRFMGTPPQRMRARELFDPESASEQPEAK</sequence>
<dbReference type="InterPro" id="IPR012340">
    <property type="entry name" value="NA-bd_OB-fold"/>
</dbReference>
<dbReference type="InterPro" id="IPR000424">
    <property type="entry name" value="Primosome_PriB/ssb"/>
</dbReference>
<comment type="caution">
    <text evidence="2">Lacks conserved residue(s) required for the propagation of feature annotation.</text>
</comment>
<dbReference type="CDD" id="cd04496">
    <property type="entry name" value="SSB_OBF"/>
    <property type="match status" value="1"/>
</dbReference>
<evidence type="ECO:0000256" key="1">
    <source>
        <dbReference type="ARBA" id="ARBA00023125"/>
    </source>
</evidence>
<organism evidence="5 6">
    <name type="scientific">Aeribacillus pallidus</name>
    <dbReference type="NCBI Taxonomy" id="33936"/>
    <lineage>
        <taxon>Bacteria</taxon>
        <taxon>Bacillati</taxon>
        <taxon>Bacillota</taxon>
        <taxon>Bacilli</taxon>
        <taxon>Bacillales</taxon>
        <taxon>Bacillaceae</taxon>
        <taxon>Aeribacillus</taxon>
    </lineage>
</organism>
<evidence type="ECO:0000256" key="2">
    <source>
        <dbReference type="HAMAP-Rule" id="MF_00984"/>
    </source>
</evidence>
<dbReference type="Pfam" id="PF00436">
    <property type="entry name" value="SSB"/>
    <property type="match status" value="1"/>
</dbReference>
<dbReference type="Gene3D" id="2.40.50.140">
    <property type="entry name" value="Nucleic acid-binding proteins"/>
    <property type="match status" value="1"/>
</dbReference>
<dbReference type="PANTHER" id="PTHR10302:SF27">
    <property type="entry name" value="SINGLE-STRANDED DNA-BINDING PROTEIN"/>
    <property type="match status" value="1"/>
</dbReference>
<name>A0A223E2Q7_9BACI</name>
<dbReference type="HAMAP" id="MF_00984">
    <property type="entry name" value="SSB"/>
    <property type="match status" value="1"/>
</dbReference>
<dbReference type="NCBIfam" id="TIGR00621">
    <property type="entry name" value="ssb"/>
    <property type="match status" value="1"/>
</dbReference>
<dbReference type="KEGG" id="apak:AP3564_03770"/>
<evidence type="ECO:0000256" key="3">
    <source>
        <dbReference type="PIRNR" id="PIRNR002070"/>
    </source>
</evidence>
<dbReference type="Proteomes" id="UP000214606">
    <property type="component" value="Chromosome"/>
</dbReference>
<dbReference type="AlphaFoldDB" id="A0A223E2Q7"/>
<protein>
    <recommendedName>
        <fullName evidence="2 3">Single-stranded DNA-binding protein</fullName>
        <shortName evidence="2">SSB</shortName>
    </recommendedName>
</protein>
<gene>
    <name evidence="5" type="ORF">AP3564_03770</name>
</gene>
<dbReference type="GO" id="GO:0009295">
    <property type="term" value="C:nucleoid"/>
    <property type="evidence" value="ECO:0007669"/>
    <property type="project" value="TreeGrafter"/>
</dbReference>
<feature type="region of interest" description="Disordered" evidence="4">
    <location>
        <begin position="109"/>
        <end position="128"/>
    </location>
</feature>
<dbReference type="PIRSF" id="PIRSF002070">
    <property type="entry name" value="SSB"/>
    <property type="match status" value="1"/>
</dbReference>
<reference evidence="5 6" key="1">
    <citation type="submission" date="2016-10" db="EMBL/GenBank/DDBJ databases">
        <title>The whole genome sequencing and assembly of Aeribacillus pallidus KCTC3564 strain.</title>
        <authorList>
            <person name="Lee Y.-J."/>
            <person name="Park M.-K."/>
            <person name="Yi H."/>
            <person name="Bahn Y.-S."/>
            <person name="Kim J.F."/>
            <person name="Lee D.-W."/>
        </authorList>
    </citation>
    <scope>NUCLEOTIDE SEQUENCE [LARGE SCALE GENOMIC DNA]</scope>
    <source>
        <strain evidence="5 6">KCTC3564</strain>
    </source>
</reference>
<dbReference type="PANTHER" id="PTHR10302">
    <property type="entry name" value="SINGLE-STRANDED DNA-BINDING PROTEIN"/>
    <property type="match status" value="1"/>
</dbReference>
<proteinExistence type="inferred from homology"/>